<sequence length="414" mass="43271">MKLTISRVLGLAVAGVILLGPSTGMASNVAPGAPEVRLKGRLLVDGVWQTASSAGPEDDDHLGLIRVRQAFLGLDAKFNDRLSLRFEGGAANNDAFVWDEAALEYRHSPGVLVTVGNLKAAALENLTSTRSIAFLERGPFGDLITDPFLASVQVRANRGPLAATFAIQGESFNNLGLDFGGGPSPGATDRLGATLRLAGATPTGDTRRLHVGAWARVRDFGGGAARAYAARPGTSAGRAGDWLGTGPLADRDFTVGIEGAYLADRFWVQGEAGYLKAGRGGSAPSGADPWILAGYVYAGWSVSGEPRGYDSARALVTAPRISNPLSRGGAGAVDLLVRYDFADLTEVGRSATGAEALGAAGKAGVYQGLTLGAVWRPEPGYRLLLNLSQARVVNAPRQADITLRLLQIRAQYDF</sequence>
<protein>
    <recommendedName>
        <fullName evidence="4">Porin</fullName>
    </recommendedName>
</protein>
<dbReference type="AlphaFoldDB" id="A0A2Z3HYE9"/>
<dbReference type="Pfam" id="PF07396">
    <property type="entry name" value="Porin_O_P"/>
    <property type="match status" value="1"/>
</dbReference>
<evidence type="ECO:0000313" key="2">
    <source>
        <dbReference type="EMBL" id="AWM76548.1"/>
    </source>
</evidence>
<evidence type="ECO:0000313" key="3">
    <source>
        <dbReference type="Proteomes" id="UP000247763"/>
    </source>
</evidence>
<feature type="signal peptide" evidence="1">
    <location>
        <begin position="1"/>
        <end position="26"/>
    </location>
</feature>
<proteinExistence type="predicted"/>
<feature type="chain" id="PRO_5016310101" description="Porin" evidence="1">
    <location>
        <begin position="27"/>
        <end position="414"/>
    </location>
</feature>
<dbReference type="InterPro" id="IPR010870">
    <property type="entry name" value="Porin_O/P"/>
</dbReference>
<evidence type="ECO:0008006" key="4">
    <source>
        <dbReference type="Google" id="ProtNLM"/>
    </source>
</evidence>
<dbReference type="EMBL" id="CP029479">
    <property type="protein sequence ID" value="AWM76548.1"/>
    <property type="molecule type" value="Genomic_DNA"/>
</dbReference>
<evidence type="ECO:0000256" key="1">
    <source>
        <dbReference type="SAM" id="SignalP"/>
    </source>
</evidence>
<name>A0A2Z3HYE9_9CAUL</name>
<dbReference type="OrthoDB" id="7217987at2"/>
<keyword evidence="3" id="KW-1185">Reference proteome</keyword>
<reference evidence="3" key="1">
    <citation type="submission" date="2018-05" db="EMBL/GenBank/DDBJ databases">
        <title>Genome sequencing of Phenylobacterium sp. HYN0004.</title>
        <authorList>
            <person name="Yi H."/>
            <person name="Baek C."/>
        </authorList>
    </citation>
    <scope>NUCLEOTIDE SEQUENCE [LARGE SCALE GENOMIC DNA]</scope>
    <source>
        <strain evidence="3">HYN0004</strain>
    </source>
</reference>
<dbReference type="KEGG" id="phb:HYN04_01455"/>
<dbReference type="Proteomes" id="UP000247763">
    <property type="component" value="Chromosome"/>
</dbReference>
<keyword evidence="1" id="KW-0732">Signal</keyword>
<accession>A0A2Z3HYE9</accession>
<dbReference type="Gene3D" id="2.40.160.10">
    <property type="entry name" value="Porin"/>
    <property type="match status" value="1"/>
</dbReference>
<gene>
    <name evidence="2" type="ORF">HYN04_01455</name>
</gene>
<dbReference type="RefSeq" id="WP_110449117.1">
    <property type="nucleotide sequence ID" value="NZ_CP029479.1"/>
</dbReference>
<organism evidence="2 3">
    <name type="scientific">Phenylobacterium parvum</name>
    <dbReference type="NCBI Taxonomy" id="2201350"/>
    <lineage>
        <taxon>Bacteria</taxon>
        <taxon>Pseudomonadati</taxon>
        <taxon>Pseudomonadota</taxon>
        <taxon>Alphaproteobacteria</taxon>
        <taxon>Caulobacterales</taxon>
        <taxon>Caulobacteraceae</taxon>
        <taxon>Phenylobacterium</taxon>
    </lineage>
</organism>
<dbReference type="InterPro" id="IPR023614">
    <property type="entry name" value="Porin_dom_sf"/>
</dbReference>